<protein>
    <submittedName>
        <fullName evidence="2">Plasmid stabilization system protein ParE</fullName>
    </submittedName>
</protein>
<dbReference type="Gene3D" id="3.30.2310.20">
    <property type="entry name" value="RelE-like"/>
    <property type="match status" value="1"/>
</dbReference>
<dbReference type="AlphaFoldDB" id="A0A1I2L5N0"/>
<dbReference type="Proteomes" id="UP000199116">
    <property type="component" value="Unassembled WGS sequence"/>
</dbReference>
<sequence>MKIKLSSKFRTKLERQVRYIAKDKPAAARKFKTDLLSEIRKISDYPYSFRPSIYFENENIREMIFKGYVIIFRIDSENKMILVFALLKHEDFSQ</sequence>
<accession>A0A1I2L5N0</accession>
<dbReference type="RefSeq" id="WP_075327531.1">
    <property type="nucleotide sequence ID" value="NZ_FOOH01000006.1"/>
</dbReference>
<evidence type="ECO:0000313" key="3">
    <source>
        <dbReference type="Proteomes" id="UP000199116"/>
    </source>
</evidence>
<organism evidence="2 3">
    <name type="scientific">Salegentibacter agarivorans</name>
    <dbReference type="NCBI Taxonomy" id="345907"/>
    <lineage>
        <taxon>Bacteria</taxon>
        <taxon>Pseudomonadati</taxon>
        <taxon>Bacteroidota</taxon>
        <taxon>Flavobacteriia</taxon>
        <taxon>Flavobacteriales</taxon>
        <taxon>Flavobacteriaceae</taxon>
        <taxon>Salegentibacter</taxon>
    </lineage>
</organism>
<reference evidence="3" key="1">
    <citation type="submission" date="2016-10" db="EMBL/GenBank/DDBJ databases">
        <authorList>
            <person name="Varghese N."/>
            <person name="Submissions S."/>
        </authorList>
    </citation>
    <scope>NUCLEOTIDE SEQUENCE [LARGE SCALE GENOMIC DNA]</scope>
    <source>
        <strain evidence="3">DSM 23515</strain>
    </source>
</reference>
<name>A0A1I2L5N0_9FLAO</name>
<dbReference type="InterPro" id="IPR007712">
    <property type="entry name" value="RelE/ParE_toxin"/>
</dbReference>
<evidence type="ECO:0000256" key="1">
    <source>
        <dbReference type="ARBA" id="ARBA00022649"/>
    </source>
</evidence>
<evidence type="ECO:0000313" key="2">
    <source>
        <dbReference type="EMBL" id="SFF72416.1"/>
    </source>
</evidence>
<keyword evidence="3" id="KW-1185">Reference proteome</keyword>
<gene>
    <name evidence="2" type="ORF">SAMN04488033_106123</name>
</gene>
<dbReference type="SUPFAM" id="SSF143011">
    <property type="entry name" value="RelE-like"/>
    <property type="match status" value="1"/>
</dbReference>
<proteinExistence type="predicted"/>
<dbReference type="Pfam" id="PF05016">
    <property type="entry name" value="ParE_toxin"/>
    <property type="match status" value="1"/>
</dbReference>
<keyword evidence="1" id="KW-1277">Toxin-antitoxin system</keyword>
<dbReference type="EMBL" id="FOOH01000006">
    <property type="protein sequence ID" value="SFF72416.1"/>
    <property type="molecule type" value="Genomic_DNA"/>
</dbReference>
<dbReference type="InterPro" id="IPR035093">
    <property type="entry name" value="RelE/ParE_toxin_dom_sf"/>
</dbReference>